<comment type="caution">
    <text evidence="2">The sequence shown here is derived from an EMBL/GenBank/DDBJ whole genome shotgun (WGS) entry which is preliminary data.</text>
</comment>
<dbReference type="AlphaFoldDB" id="R9GU13"/>
<dbReference type="STRING" id="1150600.ADIARSV_1674"/>
<keyword evidence="1" id="KW-0812">Transmembrane</keyword>
<feature type="transmembrane region" description="Helical" evidence="1">
    <location>
        <begin position="30"/>
        <end position="61"/>
    </location>
</feature>
<sequence>MGLLLLLIVFVLLVLLKGLAAGLLTGFIILMIASGLIIILSPLKLMNIRIVSIILFFSIFLETVIS</sequence>
<proteinExistence type="predicted"/>
<dbReference type="EMBL" id="AQPN01000063">
    <property type="protein sequence ID" value="EOR95186.1"/>
    <property type="molecule type" value="Genomic_DNA"/>
</dbReference>
<keyword evidence="1" id="KW-0472">Membrane</keyword>
<keyword evidence="1" id="KW-1133">Transmembrane helix</keyword>
<name>R9GU13_9SPHI</name>
<protein>
    <submittedName>
        <fullName evidence="2">Uncharacterized protein</fullName>
    </submittedName>
</protein>
<gene>
    <name evidence="2" type="ORF">ADIARSV_1674</name>
</gene>
<evidence type="ECO:0000256" key="1">
    <source>
        <dbReference type="SAM" id="Phobius"/>
    </source>
</evidence>
<accession>R9GU13</accession>
<reference evidence="2 3" key="1">
    <citation type="journal article" date="2013" name="Genome Announc.">
        <title>Draft Genome Sequence of Arcticibacter svalbardensis Strain MN12-7T, a Member of the Family Sphingobacteriaceae Isolated from an Arctic Soil Sample.</title>
        <authorList>
            <person name="Shivaji S."/>
            <person name="Ara S."/>
            <person name="Prasad S."/>
            <person name="Manasa B.P."/>
            <person name="Begum Z."/>
            <person name="Singh A."/>
            <person name="Kumar Pinnaka A."/>
        </authorList>
    </citation>
    <scope>NUCLEOTIDE SEQUENCE [LARGE SCALE GENOMIC DNA]</scope>
    <source>
        <strain evidence="2 3">MN12-7</strain>
    </source>
</reference>
<keyword evidence="3" id="KW-1185">Reference proteome</keyword>
<organism evidence="2 3">
    <name type="scientific">Arcticibacter svalbardensis MN12-7</name>
    <dbReference type="NCBI Taxonomy" id="1150600"/>
    <lineage>
        <taxon>Bacteria</taxon>
        <taxon>Pseudomonadati</taxon>
        <taxon>Bacteroidota</taxon>
        <taxon>Sphingobacteriia</taxon>
        <taxon>Sphingobacteriales</taxon>
        <taxon>Sphingobacteriaceae</taxon>
        <taxon>Arcticibacter</taxon>
    </lineage>
</organism>
<evidence type="ECO:0000313" key="2">
    <source>
        <dbReference type="EMBL" id="EOR95186.1"/>
    </source>
</evidence>
<dbReference type="Proteomes" id="UP000014174">
    <property type="component" value="Unassembled WGS sequence"/>
</dbReference>
<evidence type="ECO:0000313" key="3">
    <source>
        <dbReference type="Proteomes" id="UP000014174"/>
    </source>
</evidence>